<evidence type="ECO:0000256" key="4">
    <source>
        <dbReference type="ARBA" id="ARBA00022730"/>
    </source>
</evidence>
<dbReference type="GO" id="GO:0003735">
    <property type="term" value="F:structural constituent of ribosome"/>
    <property type="evidence" value="ECO:0007669"/>
    <property type="project" value="InterPro"/>
</dbReference>
<dbReference type="GO" id="GO:0005840">
    <property type="term" value="C:ribosome"/>
    <property type="evidence" value="ECO:0007669"/>
    <property type="project" value="UniProtKB-KW"/>
</dbReference>
<dbReference type="GO" id="GO:1990904">
    <property type="term" value="C:ribonucleoprotein complex"/>
    <property type="evidence" value="ECO:0007669"/>
    <property type="project" value="UniProtKB-KW"/>
</dbReference>
<keyword evidence="4 10" id="KW-0699">rRNA-binding</keyword>
<dbReference type="GO" id="GO:0019843">
    <property type="term" value="F:rRNA binding"/>
    <property type="evidence" value="ECO:0007669"/>
    <property type="project" value="UniProtKB-UniRule"/>
</dbReference>
<dbReference type="PROSITE" id="PS01108">
    <property type="entry name" value="RIBOSOMAL_L24"/>
    <property type="match status" value="1"/>
</dbReference>
<dbReference type="NCBIfam" id="TIGR01079">
    <property type="entry name" value="rplX_bact"/>
    <property type="match status" value="1"/>
</dbReference>
<dbReference type="Gene3D" id="2.30.30.30">
    <property type="match status" value="1"/>
</dbReference>
<dbReference type="OrthoDB" id="9807419at2"/>
<comment type="function">
    <text evidence="9 10">One of the proteins that surrounds the polypeptide exit tunnel on the outside of the subunit.</text>
</comment>
<dbReference type="InterPro" id="IPR057264">
    <property type="entry name" value="Ribosomal_uL24_C"/>
</dbReference>
<evidence type="ECO:0000256" key="7">
    <source>
        <dbReference type="ARBA" id="ARBA00023274"/>
    </source>
</evidence>
<keyword evidence="7 10" id="KW-0687">Ribonucleoprotein</keyword>
<dbReference type="Pfam" id="PF17136">
    <property type="entry name" value="ribosomal_L24"/>
    <property type="match status" value="1"/>
</dbReference>
<dbReference type="EMBL" id="SMAE01000016">
    <property type="protein sequence ID" value="TCS86151.1"/>
    <property type="molecule type" value="Genomic_DNA"/>
</dbReference>
<comment type="function">
    <text evidence="1 10">One of two assembly initiator proteins, it binds directly to the 5'-end of the 23S rRNA, where it nucleates assembly of the 50S subunit.</text>
</comment>
<dbReference type="CDD" id="cd06089">
    <property type="entry name" value="KOW_RPL26"/>
    <property type="match status" value="1"/>
</dbReference>
<dbReference type="InterPro" id="IPR005824">
    <property type="entry name" value="KOW"/>
</dbReference>
<gene>
    <name evidence="10" type="primary">rplX</name>
    <name evidence="13" type="ORF">EDD65_11631</name>
</gene>
<comment type="caution">
    <text evidence="13">The sequence shown here is derived from an EMBL/GenBank/DDBJ whole genome shotgun (WGS) entry which is preliminary data.</text>
</comment>
<evidence type="ECO:0000256" key="10">
    <source>
        <dbReference type="HAMAP-Rule" id="MF_01326"/>
    </source>
</evidence>
<dbReference type="PANTHER" id="PTHR12903">
    <property type="entry name" value="MITOCHONDRIAL RIBOSOMAL PROTEIN L24"/>
    <property type="match status" value="1"/>
</dbReference>
<evidence type="ECO:0000259" key="12">
    <source>
        <dbReference type="SMART" id="SM00739"/>
    </source>
</evidence>
<evidence type="ECO:0000256" key="11">
    <source>
        <dbReference type="RuleBase" id="RU003477"/>
    </source>
</evidence>
<dbReference type="InterPro" id="IPR008991">
    <property type="entry name" value="Translation_prot_SH3-like_sf"/>
</dbReference>
<dbReference type="SUPFAM" id="SSF50104">
    <property type="entry name" value="Translation proteins SH3-like domain"/>
    <property type="match status" value="1"/>
</dbReference>
<accession>A0A4R3KNQ3</accession>
<reference evidence="13 14" key="1">
    <citation type="submission" date="2019-03" db="EMBL/GenBank/DDBJ databases">
        <title>Genomic Encyclopedia of Type Strains, Phase IV (KMG-IV): sequencing the most valuable type-strain genomes for metagenomic binning, comparative biology and taxonomic classification.</title>
        <authorList>
            <person name="Goeker M."/>
        </authorList>
    </citation>
    <scope>NUCLEOTIDE SEQUENCE [LARGE SCALE GENOMIC DNA]</scope>
    <source>
        <strain evidence="13 14">DSM 26752</strain>
    </source>
</reference>
<dbReference type="InterPro" id="IPR005825">
    <property type="entry name" value="Ribosomal_uL24_CS"/>
</dbReference>
<dbReference type="InterPro" id="IPR003256">
    <property type="entry name" value="Ribosomal_uL24"/>
</dbReference>
<dbReference type="Proteomes" id="UP000294567">
    <property type="component" value="Unassembled WGS sequence"/>
</dbReference>
<evidence type="ECO:0000313" key="13">
    <source>
        <dbReference type="EMBL" id="TCS86151.1"/>
    </source>
</evidence>
<dbReference type="SMART" id="SM00739">
    <property type="entry name" value="KOW"/>
    <property type="match status" value="1"/>
</dbReference>
<evidence type="ECO:0000256" key="2">
    <source>
        <dbReference type="ARBA" id="ARBA00010618"/>
    </source>
</evidence>
<evidence type="ECO:0000256" key="1">
    <source>
        <dbReference type="ARBA" id="ARBA00004072"/>
    </source>
</evidence>
<evidence type="ECO:0000256" key="8">
    <source>
        <dbReference type="ARBA" id="ARBA00035206"/>
    </source>
</evidence>
<evidence type="ECO:0000256" key="9">
    <source>
        <dbReference type="ARBA" id="ARBA00058688"/>
    </source>
</evidence>
<dbReference type="GO" id="GO:0006412">
    <property type="term" value="P:translation"/>
    <property type="evidence" value="ECO:0007669"/>
    <property type="project" value="UniProtKB-UniRule"/>
</dbReference>
<dbReference type="RefSeq" id="WP_132029607.1">
    <property type="nucleotide sequence ID" value="NZ_CP068564.1"/>
</dbReference>
<protein>
    <recommendedName>
        <fullName evidence="8 10">Large ribosomal subunit protein uL24</fullName>
    </recommendedName>
</protein>
<dbReference type="Pfam" id="PF00467">
    <property type="entry name" value="KOW"/>
    <property type="match status" value="1"/>
</dbReference>
<dbReference type="InterPro" id="IPR014722">
    <property type="entry name" value="Rib_uL2_dom2"/>
</dbReference>
<evidence type="ECO:0000313" key="14">
    <source>
        <dbReference type="Proteomes" id="UP000294567"/>
    </source>
</evidence>
<comment type="subunit">
    <text evidence="3 10">Part of the 50S ribosomal subunit.</text>
</comment>
<keyword evidence="14" id="KW-1185">Reference proteome</keyword>
<comment type="similarity">
    <text evidence="2 10 11">Belongs to the universal ribosomal protein uL24 family.</text>
</comment>
<keyword evidence="6 10" id="KW-0689">Ribosomal protein</keyword>
<name>A0A4R3KNQ3_9FIRM</name>
<organism evidence="13 14">
    <name type="scientific">Keratinibaculum paraultunense</name>
    <dbReference type="NCBI Taxonomy" id="1278232"/>
    <lineage>
        <taxon>Bacteria</taxon>
        <taxon>Bacillati</taxon>
        <taxon>Bacillota</taxon>
        <taxon>Tissierellia</taxon>
        <taxon>Tissierellales</taxon>
        <taxon>Tepidimicrobiaceae</taxon>
        <taxon>Keratinibaculum</taxon>
    </lineage>
</organism>
<dbReference type="FunFam" id="2.30.30.30:FF:000004">
    <property type="entry name" value="50S ribosomal protein L24"/>
    <property type="match status" value="1"/>
</dbReference>
<feature type="domain" description="KOW" evidence="12">
    <location>
        <begin position="2"/>
        <end position="29"/>
    </location>
</feature>
<evidence type="ECO:0000256" key="3">
    <source>
        <dbReference type="ARBA" id="ARBA00011838"/>
    </source>
</evidence>
<dbReference type="AlphaFoldDB" id="A0A4R3KNQ3"/>
<dbReference type="InterPro" id="IPR041988">
    <property type="entry name" value="Ribosomal_uL24_KOW"/>
</dbReference>
<evidence type="ECO:0000256" key="5">
    <source>
        <dbReference type="ARBA" id="ARBA00022884"/>
    </source>
</evidence>
<evidence type="ECO:0000256" key="6">
    <source>
        <dbReference type="ARBA" id="ARBA00022980"/>
    </source>
</evidence>
<sequence length="104" mass="11418">MHVKSGDTVIVISGEDKGKTGKVLKAFPRENKIIVEGVNMLTKHKRAQGPNDQGGIIHQEGKIDASKVMYYCGKDKAGVRVGYKFLEDGTKVRICKKCGEVLDK</sequence>
<proteinExistence type="inferred from homology"/>
<keyword evidence="5 10" id="KW-0694">RNA-binding</keyword>
<dbReference type="HAMAP" id="MF_01326_B">
    <property type="entry name" value="Ribosomal_uL24_B"/>
    <property type="match status" value="1"/>
</dbReference>